<dbReference type="FunFam" id="1.10.10.10:FF:000056">
    <property type="entry name" value="IclR family transcriptional regulator"/>
    <property type="match status" value="1"/>
</dbReference>
<dbReference type="PANTHER" id="PTHR30136:SF24">
    <property type="entry name" value="HTH-TYPE TRANSCRIPTIONAL REPRESSOR ALLR"/>
    <property type="match status" value="1"/>
</dbReference>
<evidence type="ECO:0000256" key="2">
    <source>
        <dbReference type="ARBA" id="ARBA00023125"/>
    </source>
</evidence>
<gene>
    <name evidence="8" type="ORF">SAMN05421804_104268</name>
</gene>
<dbReference type="PROSITE" id="PS51077">
    <property type="entry name" value="HTH_ICLR"/>
    <property type="match status" value="1"/>
</dbReference>
<dbReference type="Gene3D" id="3.30.450.40">
    <property type="match status" value="1"/>
</dbReference>
<dbReference type="RefSeq" id="WP_081827578.1">
    <property type="nucleotide sequence ID" value="NZ_FNDZ01000004.1"/>
</dbReference>
<dbReference type="InterPro" id="IPR050707">
    <property type="entry name" value="HTH_MetabolicPath_Reg"/>
</dbReference>
<dbReference type="Pfam" id="PF01614">
    <property type="entry name" value="IclR_C"/>
    <property type="match status" value="1"/>
</dbReference>
<evidence type="ECO:0000259" key="6">
    <source>
        <dbReference type="PROSITE" id="PS51077"/>
    </source>
</evidence>
<proteinExistence type="predicted"/>
<dbReference type="AlphaFoldDB" id="A0A1G8NQ22"/>
<evidence type="ECO:0000313" key="8">
    <source>
        <dbReference type="EMBL" id="SDI82275.1"/>
    </source>
</evidence>
<dbReference type="GO" id="GO:0045892">
    <property type="term" value="P:negative regulation of DNA-templated transcription"/>
    <property type="evidence" value="ECO:0007669"/>
    <property type="project" value="TreeGrafter"/>
</dbReference>
<evidence type="ECO:0000256" key="5">
    <source>
        <dbReference type="ARBA" id="ARBA00070406"/>
    </source>
</evidence>
<dbReference type="InterPro" id="IPR014757">
    <property type="entry name" value="Tscrpt_reg_IclR_C"/>
</dbReference>
<evidence type="ECO:0000256" key="1">
    <source>
        <dbReference type="ARBA" id="ARBA00023015"/>
    </source>
</evidence>
<dbReference type="Proteomes" id="UP000183255">
    <property type="component" value="Unassembled WGS sequence"/>
</dbReference>
<dbReference type="SUPFAM" id="SSF46785">
    <property type="entry name" value="Winged helix' DNA-binding domain"/>
    <property type="match status" value="1"/>
</dbReference>
<dbReference type="PANTHER" id="PTHR30136">
    <property type="entry name" value="HELIX-TURN-HELIX TRANSCRIPTIONAL REGULATOR, ICLR FAMILY"/>
    <property type="match status" value="1"/>
</dbReference>
<dbReference type="EMBL" id="FNDZ01000004">
    <property type="protein sequence ID" value="SDI82275.1"/>
    <property type="molecule type" value="Genomic_DNA"/>
</dbReference>
<dbReference type="InterPro" id="IPR036390">
    <property type="entry name" value="WH_DNA-bd_sf"/>
</dbReference>
<dbReference type="PROSITE" id="PS51078">
    <property type="entry name" value="ICLR_ED"/>
    <property type="match status" value="1"/>
</dbReference>
<accession>A0A1G8NQ22</accession>
<evidence type="ECO:0000256" key="3">
    <source>
        <dbReference type="ARBA" id="ARBA00023163"/>
    </source>
</evidence>
<protein>
    <recommendedName>
        <fullName evidence="5">Glycerol operon regulatory protein</fullName>
    </recommendedName>
</protein>
<keyword evidence="2 8" id="KW-0238">DNA-binding</keyword>
<name>A0A1G8NQ22_9CLOT</name>
<dbReference type="GO" id="GO:0003700">
    <property type="term" value="F:DNA-binding transcription factor activity"/>
    <property type="evidence" value="ECO:0007669"/>
    <property type="project" value="TreeGrafter"/>
</dbReference>
<dbReference type="Gene3D" id="1.10.10.10">
    <property type="entry name" value="Winged helix-like DNA-binding domain superfamily/Winged helix DNA-binding domain"/>
    <property type="match status" value="1"/>
</dbReference>
<comment type="function">
    <text evidence="4">May be an activator protein for the gylABX operon.</text>
</comment>
<feature type="domain" description="IclR-ED" evidence="7">
    <location>
        <begin position="68"/>
        <end position="251"/>
    </location>
</feature>
<evidence type="ECO:0000313" key="9">
    <source>
        <dbReference type="Proteomes" id="UP000183255"/>
    </source>
</evidence>
<reference evidence="8 9" key="1">
    <citation type="submission" date="2016-10" db="EMBL/GenBank/DDBJ databases">
        <authorList>
            <person name="de Groot N.N."/>
        </authorList>
    </citation>
    <scope>NUCLEOTIDE SEQUENCE [LARGE SCALE GENOMIC DNA]</scope>
    <source>
        <strain evidence="8 9">CGMCC 1.5058</strain>
    </source>
</reference>
<sequence length="255" mass="28876">MADTVQSIDRALSLLEILSSSKEGMGLLELGEASGLSKGTVHRLLYTLTENGYVKQLEKTGKYQLTMKMFVLGAKPVEKMDVLMVARPYLEKLRDLSEEVVHLVLPDGHEILYVDKVETENTIRMYSNIGKRGTLYATSVGKAMLSYYSEEEVQKLWPQMGVHKLTEYTITELPDFLEELETIRENGFALDREENELGVQCMGAAILDYTNTPVAAFSISGPVQRMTEEKINTLKEAMLETKRKISEDLGYYKKR</sequence>
<dbReference type="GO" id="GO:0003677">
    <property type="term" value="F:DNA binding"/>
    <property type="evidence" value="ECO:0007669"/>
    <property type="project" value="UniProtKB-KW"/>
</dbReference>
<organism evidence="8 9">
    <name type="scientific">Proteiniclasticum ruminis</name>
    <dbReference type="NCBI Taxonomy" id="398199"/>
    <lineage>
        <taxon>Bacteria</taxon>
        <taxon>Bacillati</taxon>
        <taxon>Bacillota</taxon>
        <taxon>Clostridia</taxon>
        <taxon>Eubacteriales</taxon>
        <taxon>Clostridiaceae</taxon>
        <taxon>Proteiniclasticum</taxon>
    </lineage>
</organism>
<dbReference type="InterPro" id="IPR036388">
    <property type="entry name" value="WH-like_DNA-bd_sf"/>
</dbReference>
<dbReference type="Pfam" id="PF09339">
    <property type="entry name" value="HTH_IclR"/>
    <property type="match status" value="1"/>
</dbReference>
<keyword evidence="1" id="KW-0805">Transcription regulation</keyword>
<dbReference type="InterPro" id="IPR029016">
    <property type="entry name" value="GAF-like_dom_sf"/>
</dbReference>
<dbReference type="InterPro" id="IPR005471">
    <property type="entry name" value="Tscrpt_reg_IclR_N"/>
</dbReference>
<evidence type="ECO:0000256" key="4">
    <source>
        <dbReference type="ARBA" id="ARBA00058938"/>
    </source>
</evidence>
<feature type="domain" description="HTH iclR-type" evidence="6">
    <location>
        <begin position="5"/>
        <end position="67"/>
    </location>
</feature>
<keyword evidence="3" id="KW-0804">Transcription</keyword>
<dbReference type="SMART" id="SM00346">
    <property type="entry name" value="HTH_ICLR"/>
    <property type="match status" value="1"/>
</dbReference>
<dbReference type="SUPFAM" id="SSF55781">
    <property type="entry name" value="GAF domain-like"/>
    <property type="match status" value="1"/>
</dbReference>
<evidence type="ECO:0000259" key="7">
    <source>
        <dbReference type="PROSITE" id="PS51078"/>
    </source>
</evidence>